<dbReference type="InterPro" id="IPR008030">
    <property type="entry name" value="NmrA-like"/>
</dbReference>
<name>A0A1R3R6G5_ASPC5</name>
<keyword evidence="5" id="KW-1185">Reference proteome</keyword>
<dbReference type="OMA" id="NRTATIW"/>
<sequence>MTTPTKITLIGATGSIGKIILNALVSHPNFTVTILSRHSTATTFPSGITVHKTDYSPASLETLLRGQDVVISAIGVGGFTEQQKFIDAAIRAGVKRFIPSEFSSSSQDDEVLKILPLFQQKRDVINYLKEKETDGLSWTGIATSGLFDWGLTAGFLGFDLNKHSALIWDGGVTRFTLTNEKQLGEAVVAVILRPEETKNRFVYVASVELTQKEILETLEDVTGVKWTVMETTTETQISEGFAKLGAGNIEGAFALVRATAFGNTPGLKVNYVRDEELANGLLGLKMETVRETIERVVKA</sequence>
<protein>
    <recommendedName>
        <fullName evidence="3">NmrA-like domain-containing protein</fullName>
    </recommendedName>
</protein>
<evidence type="ECO:0000313" key="4">
    <source>
        <dbReference type="EMBL" id="OOF90068.1"/>
    </source>
</evidence>
<evidence type="ECO:0000256" key="1">
    <source>
        <dbReference type="ARBA" id="ARBA00022857"/>
    </source>
</evidence>
<keyword evidence="1" id="KW-0521">NADP</keyword>
<dbReference type="SUPFAM" id="SSF51735">
    <property type="entry name" value="NAD(P)-binding Rossmann-fold domains"/>
    <property type="match status" value="1"/>
</dbReference>
<dbReference type="Gene3D" id="3.40.50.720">
    <property type="entry name" value="NAD(P)-binding Rossmann-like Domain"/>
    <property type="match status" value="1"/>
</dbReference>
<dbReference type="CDD" id="cd05259">
    <property type="entry name" value="PCBER_SDR_a"/>
    <property type="match status" value="1"/>
</dbReference>
<feature type="domain" description="NmrA-like" evidence="3">
    <location>
        <begin position="5"/>
        <end position="227"/>
    </location>
</feature>
<dbReference type="Proteomes" id="UP000188318">
    <property type="component" value="Unassembled WGS sequence"/>
</dbReference>
<accession>A0A1R3R6G5</accession>
<dbReference type="InterPro" id="IPR045312">
    <property type="entry name" value="PCBER-like"/>
</dbReference>
<reference evidence="5" key="1">
    <citation type="journal article" date="2017" name="Genome Biol.">
        <title>Comparative genomics reveals high biological diversity and specific adaptations in the industrially and medically important fungal genus Aspergillus.</title>
        <authorList>
            <person name="de Vries R.P."/>
            <person name="Riley R."/>
            <person name="Wiebenga A."/>
            <person name="Aguilar-Osorio G."/>
            <person name="Amillis S."/>
            <person name="Uchima C.A."/>
            <person name="Anderluh G."/>
            <person name="Asadollahi M."/>
            <person name="Askin M."/>
            <person name="Barry K."/>
            <person name="Battaglia E."/>
            <person name="Bayram O."/>
            <person name="Benocci T."/>
            <person name="Braus-Stromeyer S.A."/>
            <person name="Caldana C."/>
            <person name="Canovas D."/>
            <person name="Cerqueira G.C."/>
            <person name="Chen F."/>
            <person name="Chen W."/>
            <person name="Choi C."/>
            <person name="Clum A."/>
            <person name="Dos Santos R.A."/>
            <person name="Damasio A.R."/>
            <person name="Diallinas G."/>
            <person name="Emri T."/>
            <person name="Fekete E."/>
            <person name="Flipphi M."/>
            <person name="Freyberg S."/>
            <person name="Gallo A."/>
            <person name="Gournas C."/>
            <person name="Habgood R."/>
            <person name="Hainaut M."/>
            <person name="Harispe M.L."/>
            <person name="Henrissat B."/>
            <person name="Hilden K.S."/>
            <person name="Hope R."/>
            <person name="Hossain A."/>
            <person name="Karabika E."/>
            <person name="Karaffa L."/>
            <person name="Karanyi Z."/>
            <person name="Krasevec N."/>
            <person name="Kuo A."/>
            <person name="Kusch H."/>
            <person name="LaButti K."/>
            <person name="Lagendijk E.L."/>
            <person name="Lapidus A."/>
            <person name="Levasseur A."/>
            <person name="Lindquist E."/>
            <person name="Lipzen A."/>
            <person name="Logrieco A.F."/>
            <person name="MacCabe A."/>
            <person name="Maekelae M.R."/>
            <person name="Malavazi I."/>
            <person name="Melin P."/>
            <person name="Meyer V."/>
            <person name="Mielnichuk N."/>
            <person name="Miskei M."/>
            <person name="Molnar A.P."/>
            <person name="Mule G."/>
            <person name="Ngan C.Y."/>
            <person name="Orejas M."/>
            <person name="Orosz E."/>
            <person name="Ouedraogo J.P."/>
            <person name="Overkamp K.M."/>
            <person name="Park H.-S."/>
            <person name="Perrone G."/>
            <person name="Piumi F."/>
            <person name="Punt P.J."/>
            <person name="Ram A.F."/>
            <person name="Ramon A."/>
            <person name="Rauscher S."/>
            <person name="Record E."/>
            <person name="Riano-Pachon D.M."/>
            <person name="Robert V."/>
            <person name="Roehrig J."/>
            <person name="Ruller R."/>
            <person name="Salamov A."/>
            <person name="Salih N.S."/>
            <person name="Samson R.A."/>
            <person name="Sandor E."/>
            <person name="Sanguinetti M."/>
            <person name="Schuetze T."/>
            <person name="Sepcic K."/>
            <person name="Shelest E."/>
            <person name="Sherlock G."/>
            <person name="Sophianopoulou V."/>
            <person name="Squina F.M."/>
            <person name="Sun H."/>
            <person name="Susca A."/>
            <person name="Todd R.B."/>
            <person name="Tsang A."/>
            <person name="Unkles S.E."/>
            <person name="van de Wiele N."/>
            <person name="van Rossen-Uffink D."/>
            <person name="Oliveira J.V."/>
            <person name="Vesth T.C."/>
            <person name="Visser J."/>
            <person name="Yu J.-H."/>
            <person name="Zhou M."/>
            <person name="Andersen M.R."/>
            <person name="Archer D.B."/>
            <person name="Baker S.E."/>
            <person name="Benoit I."/>
            <person name="Brakhage A.A."/>
            <person name="Braus G.H."/>
            <person name="Fischer R."/>
            <person name="Frisvad J.C."/>
            <person name="Goldman G.H."/>
            <person name="Houbraken J."/>
            <person name="Oakley B."/>
            <person name="Pocsi I."/>
            <person name="Scazzocchio C."/>
            <person name="Seiboth B."/>
            <person name="vanKuyk P.A."/>
            <person name="Wortman J."/>
            <person name="Dyer P.S."/>
            <person name="Grigoriev I.V."/>
        </authorList>
    </citation>
    <scope>NUCLEOTIDE SEQUENCE [LARGE SCALE GENOMIC DNA]</scope>
    <source>
        <strain evidence="5">ITEM 5010</strain>
    </source>
</reference>
<dbReference type="GO" id="GO:0016491">
    <property type="term" value="F:oxidoreductase activity"/>
    <property type="evidence" value="ECO:0007669"/>
    <property type="project" value="UniProtKB-KW"/>
</dbReference>
<dbReference type="STRING" id="602072.A0A1R3R6G5"/>
<dbReference type="InterPro" id="IPR036291">
    <property type="entry name" value="NAD(P)-bd_dom_sf"/>
</dbReference>
<organism evidence="4 5">
    <name type="scientific">Aspergillus carbonarius (strain ITEM 5010)</name>
    <dbReference type="NCBI Taxonomy" id="602072"/>
    <lineage>
        <taxon>Eukaryota</taxon>
        <taxon>Fungi</taxon>
        <taxon>Dikarya</taxon>
        <taxon>Ascomycota</taxon>
        <taxon>Pezizomycotina</taxon>
        <taxon>Eurotiomycetes</taxon>
        <taxon>Eurotiomycetidae</taxon>
        <taxon>Eurotiales</taxon>
        <taxon>Aspergillaceae</taxon>
        <taxon>Aspergillus</taxon>
        <taxon>Aspergillus subgen. Circumdati</taxon>
    </lineage>
</organism>
<evidence type="ECO:0000259" key="3">
    <source>
        <dbReference type="Pfam" id="PF05368"/>
    </source>
</evidence>
<dbReference type="VEuPathDB" id="FungiDB:ASPCADRAFT_135470"/>
<dbReference type="OrthoDB" id="9974981at2759"/>
<gene>
    <name evidence="4" type="ORF">ASPCADRAFT_135470</name>
</gene>
<dbReference type="PANTHER" id="PTHR47706">
    <property type="entry name" value="NMRA-LIKE FAMILY PROTEIN"/>
    <property type="match status" value="1"/>
</dbReference>
<dbReference type="EMBL" id="KV907602">
    <property type="protein sequence ID" value="OOF90068.1"/>
    <property type="molecule type" value="Genomic_DNA"/>
</dbReference>
<keyword evidence="2" id="KW-0560">Oxidoreductase</keyword>
<evidence type="ECO:0000313" key="5">
    <source>
        <dbReference type="Proteomes" id="UP000188318"/>
    </source>
</evidence>
<dbReference type="InterPro" id="IPR051609">
    <property type="entry name" value="NmrA/Isoflavone_reductase-like"/>
</dbReference>
<dbReference type="Gene3D" id="3.90.25.10">
    <property type="entry name" value="UDP-galactose 4-epimerase, domain 1"/>
    <property type="match status" value="1"/>
</dbReference>
<proteinExistence type="predicted"/>
<dbReference type="AlphaFoldDB" id="A0A1R3R6G5"/>
<dbReference type="Pfam" id="PF05368">
    <property type="entry name" value="NmrA"/>
    <property type="match status" value="1"/>
</dbReference>
<evidence type="ECO:0000256" key="2">
    <source>
        <dbReference type="ARBA" id="ARBA00023002"/>
    </source>
</evidence>
<dbReference type="PANTHER" id="PTHR47706:SF9">
    <property type="entry name" value="NMRA-LIKE DOMAIN-CONTAINING PROTEIN-RELATED"/>
    <property type="match status" value="1"/>
</dbReference>